<sequence>MSHNRVTRARSGPGWMIKLTVETGSGCMIKLTVETGTDGSKGRYLERGALLSFVDFDLAFIDGQI</sequence>
<accession>A0A1I7Y9C4</accession>
<keyword evidence="1" id="KW-1185">Reference proteome</keyword>
<name>A0A1I7Y9C4_9BILA</name>
<evidence type="ECO:0000313" key="1">
    <source>
        <dbReference type="Proteomes" id="UP000095287"/>
    </source>
</evidence>
<reference evidence="2" key="1">
    <citation type="submission" date="2016-11" db="UniProtKB">
        <authorList>
            <consortium name="WormBaseParasite"/>
        </authorList>
    </citation>
    <scope>IDENTIFICATION</scope>
</reference>
<dbReference type="AlphaFoldDB" id="A0A1I7Y9C4"/>
<protein>
    <submittedName>
        <fullName evidence="2">MATH domain-containing protein</fullName>
    </submittedName>
</protein>
<proteinExistence type="predicted"/>
<evidence type="ECO:0000313" key="2">
    <source>
        <dbReference type="WBParaSite" id="L893_g14052.t1"/>
    </source>
</evidence>
<dbReference type="WBParaSite" id="L893_g14052.t1">
    <property type="protein sequence ID" value="L893_g14052.t1"/>
    <property type="gene ID" value="L893_g14052"/>
</dbReference>
<organism evidence="1 2">
    <name type="scientific">Steinernema glaseri</name>
    <dbReference type="NCBI Taxonomy" id="37863"/>
    <lineage>
        <taxon>Eukaryota</taxon>
        <taxon>Metazoa</taxon>
        <taxon>Ecdysozoa</taxon>
        <taxon>Nematoda</taxon>
        <taxon>Chromadorea</taxon>
        <taxon>Rhabditida</taxon>
        <taxon>Tylenchina</taxon>
        <taxon>Panagrolaimomorpha</taxon>
        <taxon>Strongyloidoidea</taxon>
        <taxon>Steinernematidae</taxon>
        <taxon>Steinernema</taxon>
    </lineage>
</organism>
<dbReference type="Proteomes" id="UP000095287">
    <property type="component" value="Unplaced"/>
</dbReference>